<dbReference type="Pfam" id="PF07690">
    <property type="entry name" value="MFS_1"/>
    <property type="match status" value="1"/>
</dbReference>
<keyword evidence="6 8" id="KW-1133">Transmembrane helix</keyword>
<dbReference type="NCBIfam" id="TIGR00710">
    <property type="entry name" value="efflux_Bcr_CflA"/>
    <property type="match status" value="1"/>
</dbReference>
<evidence type="ECO:0000256" key="8">
    <source>
        <dbReference type="SAM" id="Phobius"/>
    </source>
</evidence>
<evidence type="ECO:0000259" key="9">
    <source>
        <dbReference type="PROSITE" id="PS50850"/>
    </source>
</evidence>
<gene>
    <name evidence="10" type="ORF">GCM10009668_26620</name>
</gene>
<evidence type="ECO:0000256" key="3">
    <source>
        <dbReference type="ARBA" id="ARBA00022448"/>
    </source>
</evidence>
<feature type="transmembrane region" description="Helical" evidence="8">
    <location>
        <begin position="335"/>
        <end position="353"/>
    </location>
</feature>
<dbReference type="InterPro" id="IPR036259">
    <property type="entry name" value="MFS_trans_sf"/>
</dbReference>
<dbReference type="PROSITE" id="PS50850">
    <property type="entry name" value="MFS"/>
    <property type="match status" value="1"/>
</dbReference>
<keyword evidence="5 8" id="KW-0812">Transmembrane</keyword>
<dbReference type="PANTHER" id="PTHR23502">
    <property type="entry name" value="MAJOR FACILITATOR SUPERFAMILY"/>
    <property type="match status" value="1"/>
</dbReference>
<feature type="transmembrane region" description="Helical" evidence="8">
    <location>
        <begin position="239"/>
        <end position="257"/>
    </location>
</feature>
<comment type="similarity">
    <text evidence="2">Belongs to the major facilitator superfamily. Bcr/CmlA family.</text>
</comment>
<feature type="transmembrane region" description="Helical" evidence="8">
    <location>
        <begin position="90"/>
        <end position="111"/>
    </location>
</feature>
<feature type="transmembrane region" description="Helical" evidence="8">
    <location>
        <begin position="123"/>
        <end position="147"/>
    </location>
</feature>
<keyword evidence="4" id="KW-1003">Cell membrane</keyword>
<keyword evidence="7 8" id="KW-0472">Membrane</keyword>
<dbReference type="CDD" id="cd17320">
    <property type="entry name" value="MFS_MdfA_MDR_like"/>
    <property type="match status" value="1"/>
</dbReference>
<dbReference type="Gene3D" id="1.20.1720.10">
    <property type="entry name" value="Multidrug resistance protein D"/>
    <property type="match status" value="1"/>
</dbReference>
<evidence type="ECO:0000256" key="2">
    <source>
        <dbReference type="ARBA" id="ARBA00006236"/>
    </source>
</evidence>
<feature type="transmembrane region" description="Helical" evidence="8">
    <location>
        <begin position="153"/>
        <end position="173"/>
    </location>
</feature>
<feature type="transmembrane region" description="Helical" evidence="8">
    <location>
        <begin position="359"/>
        <end position="379"/>
    </location>
</feature>
<dbReference type="InterPro" id="IPR020846">
    <property type="entry name" value="MFS_dom"/>
</dbReference>
<evidence type="ECO:0000256" key="5">
    <source>
        <dbReference type="ARBA" id="ARBA00022692"/>
    </source>
</evidence>
<feature type="transmembrane region" description="Helical" evidence="8">
    <location>
        <begin position="65"/>
        <end position="84"/>
    </location>
</feature>
<comment type="subcellular location">
    <subcellularLocation>
        <location evidence="1">Cell membrane</location>
        <topology evidence="1">Multi-pass membrane protein</topology>
    </subcellularLocation>
</comment>
<evidence type="ECO:0000256" key="7">
    <source>
        <dbReference type="ARBA" id="ARBA00023136"/>
    </source>
</evidence>
<evidence type="ECO:0000313" key="10">
    <source>
        <dbReference type="EMBL" id="GAA1105804.1"/>
    </source>
</evidence>
<evidence type="ECO:0000256" key="1">
    <source>
        <dbReference type="ARBA" id="ARBA00004651"/>
    </source>
</evidence>
<dbReference type="SUPFAM" id="SSF103473">
    <property type="entry name" value="MFS general substrate transporter"/>
    <property type="match status" value="1"/>
</dbReference>
<evidence type="ECO:0000313" key="11">
    <source>
        <dbReference type="Proteomes" id="UP001501581"/>
    </source>
</evidence>
<evidence type="ECO:0000256" key="6">
    <source>
        <dbReference type="ARBA" id="ARBA00022989"/>
    </source>
</evidence>
<feature type="transmembrane region" description="Helical" evidence="8">
    <location>
        <begin position="269"/>
        <end position="289"/>
    </location>
</feature>
<dbReference type="InterPro" id="IPR004812">
    <property type="entry name" value="Efflux_drug-R_Bcr/CmlA"/>
</dbReference>
<feature type="transmembrane region" description="Helical" evidence="8">
    <location>
        <begin position="35"/>
        <end position="53"/>
    </location>
</feature>
<organism evidence="10 11">
    <name type="scientific">Nocardioides dubius</name>
    <dbReference type="NCBI Taxonomy" id="317019"/>
    <lineage>
        <taxon>Bacteria</taxon>
        <taxon>Bacillati</taxon>
        <taxon>Actinomycetota</taxon>
        <taxon>Actinomycetes</taxon>
        <taxon>Propionibacteriales</taxon>
        <taxon>Nocardioidaceae</taxon>
        <taxon>Nocardioides</taxon>
    </lineage>
</organism>
<feature type="domain" description="Major facilitator superfamily (MFS) profile" evidence="9">
    <location>
        <begin position="1"/>
        <end position="384"/>
    </location>
</feature>
<dbReference type="EMBL" id="BAAALG010000011">
    <property type="protein sequence ID" value="GAA1105804.1"/>
    <property type="molecule type" value="Genomic_DNA"/>
</dbReference>
<sequence length="394" mass="41524">MLVASLSMLGPFSIDTAFPAFAQMRGEFEVGSAEMQWVVSAYLISFALMSPFHGPLSDAVGRKPVMIWGVGIYAVASVGCALSVSLPMLLVFRVLQGLAAGGGVIVSRTLIRDVFEGAEAQRLMSITVMIFGVAPALAPIAGGWLLQLGPWPVVFWFLAAVGLALSLSVALWLPETHPAERRIPFRFTAMLRGLTVPARDLTFHRVVWSAALSFGGQFLYIGAAAIFVVDLLGKGELDFWIFFVPMIGGMVLGSLVSTRSAGRVSGRRLITWGLVAAAVGAVVNIVLAVGPTAAVLPWAVIGPALIAFGSGTAYPSQQLALLDLFPQARGSAVSLFSFCTLTLNAITASFLAPHVTDTVLHLAIAAAVMVFAGLALWLWHLRAVPAEPALEPAG</sequence>
<name>A0ABN1TW42_9ACTN</name>
<feature type="transmembrane region" description="Helical" evidence="8">
    <location>
        <begin position="206"/>
        <end position="227"/>
    </location>
</feature>
<dbReference type="InterPro" id="IPR011701">
    <property type="entry name" value="MFS"/>
</dbReference>
<keyword evidence="3" id="KW-0813">Transport</keyword>
<dbReference type="Proteomes" id="UP001501581">
    <property type="component" value="Unassembled WGS sequence"/>
</dbReference>
<comment type="caution">
    <text evidence="10">The sequence shown here is derived from an EMBL/GenBank/DDBJ whole genome shotgun (WGS) entry which is preliminary data.</text>
</comment>
<proteinExistence type="inferred from homology"/>
<evidence type="ECO:0000256" key="4">
    <source>
        <dbReference type="ARBA" id="ARBA00022475"/>
    </source>
</evidence>
<protein>
    <submittedName>
        <fullName evidence="10">Multidrug effflux MFS transporter</fullName>
    </submittedName>
</protein>
<accession>A0ABN1TW42</accession>
<reference evidence="10 11" key="1">
    <citation type="journal article" date="2019" name="Int. J. Syst. Evol. Microbiol.">
        <title>The Global Catalogue of Microorganisms (GCM) 10K type strain sequencing project: providing services to taxonomists for standard genome sequencing and annotation.</title>
        <authorList>
            <consortium name="The Broad Institute Genomics Platform"/>
            <consortium name="The Broad Institute Genome Sequencing Center for Infectious Disease"/>
            <person name="Wu L."/>
            <person name="Ma J."/>
        </authorList>
    </citation>
    <scope>NUCLEOTIDE SEQUENCE [LARGE SCALE GENOMIC DNA]</scope>
    <source>
        <strain evidence="10 11">JCM 13008</strain>
    </source>
</reference>
<dbReference type="PANTHER" id="PTHR23502:SF132">
    <property type="entry name" value="POLYAMINE TRANSPORTER 2-RELATED"/>
    <property type="match status" value="1"/>
</dbReference>
<keyword evidence="11" id="KW-1185">Reference proteome</keyword>